<reference evidence="1 2" key="1">
    <citation type="submission" date="2023-01" db="EMBL/GenBank/DDBJ databases">
        <title>Novel diversity within Roseofilum (Cyanobacteria; Desertifilaceae) from marine benthic mats with descriptions of four novel species.</title>
        <authorList>
            <person name="Wang Y."/>
            <person name="Berthold D.E."/>
            <person name="Hu J."/>
            <person name="Lefler F.W."/>
            <person name="Laughinghouse H.D. IV."/>
        </authorList>
    </citation>
    <scope>NUCLEOTIDE SEQUENCE [LARGE SCALE GENOMIC DNA]</scope>
    <source>
        <strain evidence="1 2">BLCC-M91</strain>
    </source>
</reference>
<comment type="caution">
    <text evidence="1">The sequence shown here is derived from an EMBL/GenBank/DDBJ whole genome shotgun (WGS) entry which is preliminary data.</text>
</comment>
<protein>
    <recommendedName>
        <fullName evidence="3">CopG family transcriptional regulator</fullName>
    </recommendedName>
</protein>
<sequence length="59" mass="7003">MNKVERKQVSIRIPRDDYEFLGNYCPNVEGLERATWIAELVRKEVRRIQQQDIPTAVTE</sequence>
<keyword evidence="2" id="KW-1185">Reference proteome</keyword>
<organism evidence="1 2">
    <name type="scientific">Roseofilum halophilum BLCC-M91</name>
    <dbReference type="NCBI Taxonomy" id="3022259"/>
    <lineage>
        <taxon>Bacteria</taxon>
        <taxon>Bacillati</taxon>
        <taxon>Cyanobacteriota</taxon>
        <taxon>Cyanophyceae</taxon>
        <taxon>Desertifilales</taxon>
        <taxon>Desertifilaceae</taxon>
        <taxon>Roseofilum</taxon>
        <taxon>Roseofilum halophilum</taxon>
    </lineage>
</organism>
<evidence type="ECO:0000313" key="1">
    <source>
        <dbReference type="EMBL" id="MDJ1177305.1"/>
    </source>
</evidence>
<proteinExistence type="predicted"/>
<dbReference type="EMBL" id="JAQPOK010000001">
    <property type="protein sequence ID" value="MDJ1177305.1"/>
    <property type="molecule type" value="Genomic_DNA"/>
</dbReference>
<accession>A0ABT7BDZ4</accession>
<name>A0ABT7BDZ4_9CYAN</name>
<evidence type="ECO:0000313" key="2">
    <source>
        <dbReference type="Proteomes" id="UP001231370"/>
    </source>
</evidence>
<dbReference type="RefSeq" id="WP_283760635.1">
    <property type="nucleotide sequence ID" value="NZ_JAQPOK010000001.1"/>
</dbReference>
<evidence type="ECO:0008006" key="3">
    <source>
        <dbReference type="Google" id="ProtNLM"/>
    </source>
</evidence>
<dbReference type="Proteomes" id="UP001231370">
    <property type="component" value="Unassembled WGS sequence"/>
</dbReference>
<gene>
    <name evidence="1" type="ORF">PJF56_00350</name>
</gene>